<gene>
    <name evidence="1" type="ORF">Zmor_009069</name>
</gene>
<dbReference type="AlphaFoldDB" id="A0AA38HGX5"/>
<accession>A0AA38HGX5</accession>
<dbReference type="Proteomes" id="UP001168821">
    <property type="component" value="Unassembled WGS sequence"/>
</dbReference>
<proteinExistence type="predicted"/>
<sequence length="90" mass="9702">MNAYGGSCQWWTEEVSVTISAGARTQNGATKAFRNEDYAHLQIKIEELLKSSRVASATDPESLVSLQAFALRYLGSTIAVRVHLSAGPAC</sequence>
<name>A0AA38HGX5_9CUCU</name>
<reference evidence="1" key="1">
    <citation type="journal article" date="2023" name="G3 (Bethesda)">
        <title>Whole genome assemblies of Zophobas morio and Tenebrio molitor.</title>
        <authorList>
            <person name="Kaur S."/>
            <person name="Stinson S.A."/>
            <person name="diCenzo G.C."/>
        </authorList>
    </citation>
    <scope>NUCLEOTIDE SEQUENCE</scope>
    <source>
        <strain evidence="1">QUZm001</strain>
    </source>
</reference>
<comment type="caution">
    <text evidence="1">The sequence shown here is derived from an EMBL/GenBank/DDBJ whole genome shotgun (WGS) entry which is preliminary data.</text>
</comment>
<organism evidence="1 2">
    <name type="scientific">Zophobas morio</name>
    <dbReference type="NCBI Taxonomy" id="2755281"/>
    <lineage>
        <taxon>Eukaryota</taxon>
        <taxon>Metazoa</taxon>
        <taxon>Ecdysozoa</taxon>
        <taxon>Arthropoda</taxon>
        <taxon>Hexapoda</taxon>
        <taxon>Insecta</taxon>
        <taxon>Pterygota</taxon>
        <taxon>Neoptera</taxon>
        <taxon>Endopterygota</taxon>
        <taxon>Coleoptera</taxon>
        <taxon>Polyphaga</taxon>
        <taxon>Cucujiformia</taxon>
        <taxon>Tenebrionidae</taxon>
        <taxon>Zophobas</taxon>
    </lineage>
</organism>
<evidence type="ECO:0000313" key="1">
    <source>
        <dbReference type="EMBL" id="KAJ3616723.1"/>
    </source>
</evidence>
<dbReference type="EMBL" id="JALNTZ010002940">
    <property type="protein sequence ID" value="KAJ3616723.1"/>
    <property type="molecule type" value="Genomic_DNA"/>
</dbReference>
<keyword evidence="2" id="KW-1185">Reference proteome</keyword>
<evidence type="ECO:0000313" key="2">
    <source>
        <dbReference type="Proteomes" id="UP001168821"/>
    </source>
</evidence>
<protein>
    <submittedName>
        <fullName evidence="1">Uncharacterized protein</fullName>
    </submittedName>
</protein>